<reference evidence="2" key="1">
    <citation type="submission" date="2016-06" db="UniProtKB">
        <authorList>
            <consortium name="WormBaseParasite"/>
        </authorList>
    </citation>
    <scope>IDENTIFICATION</scope>
</reference>
<protein>
    <submittedName>
        <fullName evidence="2">Btz domain-containing protein</fullName>
    </submittedName>
</protein>
<feature type="compositionally biased region" description="Basic and acidic residues" evidence="1">
    <location>
        <begin position="51"/>
        <end position="69"/>
    </location>
</feature>
<dbReference type="AlphaFoldDB" id="A0A183APL9"/>
<feature type="compositionally biased region" description="Polar residues" evidence="1">
    <location>
        <begin position="10"/>
        <end position="21"/>
    </location>
</feature>
<feature type="region of interest" description="Disordered" evidence="1">
    <location>
        <begin position="1"/>
        <end position="78"/>
    </location>
</feature>
<dbReference type="WBParaSite" id="ECPE_0000893201-mRNA-1">
    <property type="protein sequence ID" value="ECPE_0000893201-mRNA-1"/>
    <property type="gene ID" value="ECPE_0000893201"/>
</dbReference>
<sequence length="78" mass="8666">LGLFPPPKSQPQSGEKSSSTGVRRIDPSDSEKAAAEKKAAEEDALEDADDPERLRKARDWDAFKDDHRRGCGNRMNRA</sequence>
<evidence type="ECO:0000313" key="2">
    <source>
        <dbReference type="WBParaSite" id="ECPE_0000893201-mRNA-1"/>
    </source>
</evidence>
<evidence type="ECO:0000256" key="1">
    <source>
        <dbReference type="SAM" id="MobiDB-lite"/>
    </source>
</evidence>
<accession>A0A183APL9</accession>
<feature type="compositionally biased region" description="Basic and acidic residues" evidence="1">
    <location>
        <begin position="23"/>
        <end position="41"/>
    </location>
</feature>
<organism evidence="2">
    <name type="scientific">Echinostoma caproni</name>
    <dbReference type="NCBI Taxonomy" id="27848"/>
    <lineage>
        <taxon>Eukaryota</taxon>
        <taxon>Metazoa</taxon>
        <taxon>Spiralia</taxon>
        <taxon>Lophotrochozoa</taxon>
        <taxon>Platyhelminthes</taxon>
        <taxon>Trematoda</taxon>
        <taxon>Digenea</taxon>
        <taxon>Plagiorchiida</taxon>
        <taxon>Echinostomata</taxon>
        <taxon>Echinostomatoidea</taxon>
        <taxon>Echinostomatidae</taxon>
        <taxon>Echinostoma</taxon>
    </lineage>
</organism>
<name>A0A183APL9_9TREM</name>
<proteinExistence type="predicted"/>